<dbReference type="PANTHER" id="PTHR10815">
    <property type="entry name" value="METHYLATED-DNA--PROTEIN-CYSTEINE METHYLTRANSFERASE"/>
    <property type="match status" value="1"/>
</dbReference>
<dbReference type="Proteomes" id="UP000588083">
    <property type="component" value="Unassembled WGS sequence"/>
</dbReference>
<name>A0A6V8PIW9_9ACTN</name>
<evidence type="ECO:0000313" key="12">
    <source>
        <dbReference type="Proteomes" id="UP000588083"/>
    </source>
</evidence>
<evidence type="ECO:0000256" key="5">
    <source>
        <dbReference type="ARBA" id="ARBA00022603"/>
    </source>
</evidence>
<keyword evidence="8" id="KW-0234">DNA repair</keyword>
<comment type="similarity">
    <text evidence="2">Belongs to the MGMT family.</text>
</comment>
<evidence type="ECO:0000256" key="6">
    <source>
        <dbReference type="ARBA" id="ARBA00022679"/>
    </source>
</evidence>
<dbReference type="InterPro" id="IPR014048">
    <property type="entry name" value="MethylDNA_cys_MeTrfase_DNA-bd"/>
</dbReference>
<evidence type="ECO:0000313" key="11">
    <source>
        <dbReference type="EMBL" id="GFP31664.1"/>
    </source>
</evidence>
<evidence type="ECO:0000256" key="4">
    <source>
        <dbReference type="ARBA" id="ARBA00022490"/>
    </source>
</evidence>
<gene>
    <name evidence="11" type="ORF">HKBW3S34_02585</name>
</gene>
<dbReference type="InterPro" id="IPR036388">
    <property type="entry name" value="WH-like_DNA-bd_sf"/>
</dbReference>
<dbReference type="PROSITE" id="PS00374">
    <property type="entry name" value="MGMT"/>
    <property type="match status" value="1"/>
</dbReference>
<dbReference type="RefSeq" id="WP_176238405.1">
    <property type="nucleotide sequence ID" value="NZ_BLRZ01000488.1"/>
</dbReference>
<keyword evidence="6 11" id="KW-0808">Transferase</keyword>
<keyword evidence="5 11" id="KW-0489">Methyltransferase</keyword>
<dbReference type="FunFam" id="1.10.10.10:FF:000214">
    <property type="entry name" value="Methylated-DNA--protein-cysteine methyltransferase"/>
    <property type="match status" value="1"/>
</dbReference>
<protein>
    <recommendedName>
        <fullName evidence="3">methylated-DNA--[protein]-cysteine S-methyltransferase</fullName>
        <ecNumber evidence="3">2.1.1.63</ecNumber>
    </recommendedName>
</protein>
<dbReference type="CDD" id="cd06445">
    <property type="entry name" value="ATase"/>
    <property type="match status" value="1"/>
</dbReference>
<dbReference type="GO" id="GO:0003908">
    <property type="term" value="F:methylated-DNA-[protein]-cysteine S-methyltransferase activity"/>
    <property type="evidence" value="ECO:0007669"/>
    <property type="project" value="UniProtKB-EC"/>
</dbReference>
<dbReference type="EMBL" id="BLRZ01000488">
    <property type="protein sequence ID" value="GFP31664.1"/>
    <property type="molecule type" value="Genomic_DNA"/>
</dbReference>
<dbReference type="NCBIfam" id="TIGR00589">
    <property type="entry name" value="ogt"/>
    <property type="match status" value="1"/>
</dbReference>
<dbReference type="InterPro" id="IPR001497">
    <property type="entry name" value="MethylDNA_cys_MeTrfase_AS"/>
</dbReference>
<dbReference type="GO" id="GO:0006281">
    <property type="term" value="P:DNA repair"/>
    <property type="evidence" value="ECO:0007669"/>
    <property type="project" value="UniProtKB-KW"/>
</dbReference>
<dbReference type="AlphaFoldDB" id="A0A6V8PIW9"/>
<sequence length="152" mass="17162">SPVGRLFLLFSGKNLAGVSFEKPDYRRGEAPESFKKELRNYFEGKSEDFKQGSVFLEGTDFEKKVWLALKEIPYGETRSYKWLSEKIGSPKASRGVGQALGRNPIPIVLPCHRIIESDGSIGGYSSGVDIKRRLLEMEYYNTLSNSRKEFGV</sequence>
<accession>A0A6V8PIW9</accession>
<dbReference type="InterPro" id="IPR023546">
    <property type="entry name" value="MGMT"/>
</dbReference>
<evidence type="ECO:0000256" key="2">
    <source>
        <dbReference type="ARBA" id="ARBA00008711"/>
    </source>
</evidence>
<evidence type="ECO:0000256" key="3">
    <source>
        <dbReference type="ARBA" id="ARBA00011918"/>
    </source>
</evidence>
<organism evidence="11 12">
    <name type="scientific">Candidatus Hakubella thermalkaliphila</name>
    <dbReference type="NCBI Taxonomy" id="2754717"/>
    <lineage>
        <taxon>Bacteria</taxon>
        <taxon>Bacillati</taxon>
        <taxon>Actinomycetota</taxon>
        <taxon>Actinomycetota incertae sedis</taxon>
        <taxon>Candidatus Hakubellales</taxon>
        <taxon>Candidatus Hakubellaceae</taxon>
        <taxon>Candidatus Hakubella</taxon>
    </lineage>
</organism>
<dbReference type="InterPro" id="IPR036217">
    <property type="entry name" value="MethylDNA_cys_MeTrfase_DNAb"/>
</dbReference>
<dbReference type="Gene3D" id="1.10.10.10">
    <property type="entry name" value="Winged helix-like DNA-binding domain superfamily/Winged helix DNA-binding domain"/>
    <property type="match status" value="1"/>
</dbReference>
<keyword evidence="12" id="KW-1185">Reference proteome</keyword>
<evidence type="ECO:0000256" key="7">
    <source>
        <dbReference type="ARBA" id="ARBA00022763"/>
    </source>
</evidence>
<dbReference type="GO" id="GO:0032259">
    <property type="term" value="P:methylation"/>
    <property type="evidence" value="ECO:0007669"/>
    <property type="project" value="UniProtKB-KW"/>
</dbReference>
<dbReference type="SUPFAM" id="SSF46767">
    <property type="entry name" value="Methylated DNA-protein cysteine methyltransferase, C-terminal domain"/>
    <property type="match status" value="1"/>
</dbReference>
<keyword evidence="7" id="KW-0227">DNA damage</keyword>
<dbReference type="PANTHER" id="PTHR10815:SF5">
    <property type="entry name" value="METHYLATED-DNA--PROTEIN-CYSTEINE METHYLTRANSFERASE"/>
    <property type="match status" value="1"/>
</dbReference>
<proteinExistence type="inferred from homology"/>
<feature type="domain" description="Methylated-DNA-[protein]-cysteine S-methyltransferase DNA binding" evidence="10">
    <location>
        <begin position="60"/>
        <end position="138"/>
    </location>
</feature>
<comment type="catalytic activity">
    <reaction evidence="9">
        <text>a 6-O-methyl-2'-deoxyguanosine in DNA + L-cysteinyl-[protein] = S-methyl-L-cysteinyl-[protein] + a 2'-deoxyguanosine in DNA</text>
        <dbReference type="Rhea" id="RHEA:24000"/>
        <dbReference type="Rhea" id="RHEA-COMP:10131"/>
        <dbReference type="Rhea" id="RHEA-COMP:10132"/>
        <dbReference type="Rhea" id="RHEA-COMP:11367"/>
        <dbReference type="Rhea" id="RHEA-COMP:11368"/>
        <dbReference type="ChEBI" id="CHEBI:29950"/>
        <dbReference type="ChEBI" id="CHEBI:82612"/>
        <dbReference type="ChEBI" id="CHEBI:85445"/>
        <dbReference type="ChEBI" id="CHEBI:85448"/>
        <dbReference type="EC" id="2.1.1.63"/>
    </reaction>
</comment>
<dbReference type="HAMAP" id="MF_00772">
    <property type="entry name" value="OGT"/>
    <property type="match status" value="1"/>
</dbReference>
<reference evidence="11 12" key="1">
    <citation type="journal article" date="2020" name="Front. Microbiol.">
        <title>Single-cell genomics of novel Actinobacteria with the Wood-Ljungdahl pathway discovered in a serpentinizing system.</title>
        <authorList>
            <person name="Merino N."/>
            <person name="Kawai M."/>
            <person name="Boyd E.S."/>
            <person name="Colman D.R."/>
            <person name="McGlynn S.E."/>
            <person name="Nealson K.H."/>
            <person name="Kurokawa K."/>
            <person name="Hongoh Y."/>
        </authorList>
    </citation>
    <scope>NUCLEOTIDE SEQUENCE [LARGE SCALE GENOMIC DNA]</scope>
    <source>
        <strain evidence="11 12">S34</strain>
    </source>
</reference>
<comment type="caution">
    <text evidence="11">The sequence shown here is derived from an EMBL/GenBank/DDBJ whole genome shotgun (WGS) entry which is preliminary data.</text>
</comment>
<feature type="non-terminal residue" evidence="11">
    <location>
        <position position="1"/>
    </location>
</feature>
<evidence type="ECO:0000259" key="10">
    <source>
        <dbReference type="Pfam" id="PF01035"/>
    </source>
</evidence>
<evidence type="ECO:0000256" key="8">
    <source>
        <dbReference type="ARBA" id="ARBA00023204"/>
    </source>
</evidence>
<dbReference type="Pfam" id="PF01035">
    <property type="entry name" value="DNA_binding_1"/>
    <property type="match status" value="1"/>
</dbReference>
<evidence type="ECO:0000256" key="9">
    <source>
        <dbReference type="ARBA" id="ARBA00049348"/>
    </source>
</evidence>
<keyword evidence="4" id="KW-0963">Cytoplasm</keyword>
<evidence type="ECO:0000256" key="1">
    <source>
        <dbReference type="ARBA" id="ARBA00001286"/>
    </source>
</evidence>
<dbReference type="EC" id="2.1.1.63" evidence="3"/>
<comment type="catalytic activity">
    <reaction evidence="1">
        <text>a 4-O-methyl-thymidine in DNA + L-cysteinyl-[protein] = a thymidine in DNA + S-methyl-L-cysteinyl-[protein]</text>
        <dbReference type="Rhea" id="RHEA:53428"/>
        <dbReference type="Rhea" id="RHEA-COMP:10131"/>
        <dbReference type="Rhea" id="RHEA-COMP:10132"/>
        <dbReference type="Rhea" id="RHEA-COMP:13555"/>
        <dbReference type="Rhea" id="RHEA-COMP:13556"/>
        <dbReference type="ChEBI" id="CHEBI:29950"/>
        <dbReference type="ChEBI" id="CHEBI:82612"/>
        <dbReference type="ChEBI" id="CHEBI:137386"/>
        <dbReference type="ChEBI" id="CHEBI:137387"/>
        <dbReference type="EC" id="2.1.1.63"/>
    </reaction>
</comment>